<dbReference type="Pfam" id="PF07985">
    <property type="entry name" value="SRR1"/>
    <property type="match status" value="1"/>
</dbReference>
<gene>
    <name evidence="3" type="ORF">HYALB_00000628</name>
</gene>
<dbReference type="PANTHER" id="PTHR42080:SF1">
    <property type="entry name" value="SRR1-LIKE DOMAIN-CONTAINING PROTEIN"/>
    <property type="match status" value="1"/>
</dbReference>
<dbReference type="InterPro" id="IPR012942">
    <property type="entry name" value="SRR1-like"/>
</dbReference>
<sequence>MEGSYTQIPTEVIDRNPPPSDLRIEPLEPSEDNSDPKREIEVIKRMNFHCVQLGNYRKHGDSRAVDQNFYKDQKVQLPPMKDEATAAERKAMLEDLKEKCKKILWDHENLPTEFFKEPPGSMKDSVTSDAKIEEEIRKYSGSKFLREFRETIRNKKDSLTGVTKIFALGGGTLTNIAPLSLLSCIQHAELLAIRDILDPDGTKIEIIIQDPMYTNRDKHMAKTLGMRVVEDKYNEHESWFNIDGSTLVVDLILPVAVKKYLVEIFKPLAFLGEEMDPFLFREGTPSISSIKMETFILSPERATFTDYLLRPKYTLEMFNKEYEATKMNIDGMDFGVKREFKWANDGFNGGSFMGNAPHLYIRKSSSK</sequence>
<feature type="domain" description="SRR1-like" evidence="2">
    <location>
        <begin position="149"/>
        <end position="276"/>
    </location>
</feature>
<reference evidence="3" key="1">
    <citation type="submission" date="2021-07" db="EMBL/GenBank/DDBJ databases">
        <authorList>
            <person name="Durling M."/>
        </authorList>
    </citation>
    <scope>NUCLEOTIDE SEQUENCE</scope>
</reference>
<comment type="caution">
    <text evidence="3">The sequence shown here is derived from an EMBL/GenBank/DDBJ whole genome shotgun (WGS) entry which is preliminary data.</text>
</comment>
<evidence type="ECO:0000256" key="1">
    <source>
        <dbReference type="SAM" id="MobiDB-lite"/>
    </source>
</evidence>
<evidence type="ECO:0000313" key="4">
    <source>
        <dbReference type="Proteomes" id="UP000701801"/>
    </source>
</evidence>
<organism evidence="3 4">
    <name type="scientific">Hymenoscyphus albidus</name>
    <dbReference type="NCBI Taxonomy" id="595503"/>
    <lineage>
        <taxon>Eukaryota</taxon>
        <taxon>Fungi</taxon>
        <taxon>Dikarya</taxon>
        <taxon>Ascomycota</taxon>
        <taxon>Pezizomycotina</taxon>
        <taxon>Leotiomycetes</taxon>
        <taxon>Helotiales</taxon>
        <taxon>Helotiaceae</taxon>
        <taxon>Hymenoscyphus</taxon>
    </lineage>
</organism>
<protein>
    <recommendedName>
        <fullName evidence="2">SRR1-like domain-containing protein</fullName>
    </recommendedName>
</protein>
<dbReference type="OrthoDB" id="5230585at2759"/>
<name>A0A9N9QCS7_9HELO</name>
<accession>A0A9N9QCS7</accession>
<evidence type="ECO:0000259" key="2">
    <source>
        <dbReference type="Pfam" id="PF07985"/>
    </source>
</evidence>
<dbReference type="EMBL" id="CAJVRM010000726">
    <property type="protein sequence ID" value="CAG8983459.1"/>
    <property type="molecule type" value="Genomic_DNA"/>
</dbReference>
<keyword evidence="4" id="KW-1185">Reference proteome</keyword>
<proteinExistence type="predicted"/>
<feature type="region of interest" description="Disordered" evidence="1">
    <location>
        <begin position="1"/>
        <end position="37"/>
    </location>
</feature>
<dbReference type="PANTHER" id="PTHR42080">
    <property type="entry name" value="SRR1 DOMAIN-CONTAINING PROTEIN"/>
    <property type="match status" value="1"/>
</dbReference>
<evidence type="ECO:0000313" key="3">
    <source>
        <dbReference type="EMBL" id="CAG8983459.1"/>
    </source>
</evidence>
<dbReference type="Proteomes" id="UP000701801">
    <property type="component" value="Unassembled WGS sequence"/>
</dbReference>
<dbReference type="AlphaFoldDB" id="A0A9N9QCS7"/>